<dbReference type="PANTHER" id="PTHR43591:SF24">
    <property type="entry name" value="2-METHOXY-6-POLYPRENYL-1,4-BENZOQUINOL METHYLASE, MITOCHONDRIAL"/>
    <property type="match status" value="1"/>
</dbReference>
<evidence type="ECO:0000256" key="1">
    <source>
        <dbReference type="ARBA" id="ARBA00022428"/>
    </source>
</evidence>
<reference evidence="6 7" key="1">
    <citation type="submission" date="2021-11" db="EMBL/GenBank/DDBJ databases">
        <title>Aliifidinibius sp. nov., a new bacterium isolated from saline soil.</title>
        <authorList>
            <person name="Galisteo C."/>
            <person name="De La Haba R."/>
            <person name="Sanchez-Porro C."/>
            <person name="Ventosa A."/>
        </authorList>
    </citation>
    <scope>NUCLEOTIDE SEQUENCE [LARGE SCALE GENOMIC DNA]</scope>
    <source>
        <strain evidence="6 7">KACC 190600</strain>
    </source>
</reference>
<dbReference type="InterPro" id="IPR004033">
    <property type="entry name" value="UbiE/COQ5_MeTrFase"/>
</dbReference>
<evidence type="ECO:0000259" key="5">
    <source>
        <dbReference type="Pfam" id="PF13847"/>
    </source>
</evidence>
<dbReference type="Gene3D" id="3.40.50.150">
    <property type="entry name" value="Vaccinia Virus protein VP39"/>
    <property type="match status" value="1"/>
</dbReference>
<sequence>MRPELQRRVQRYGWDYSSPYYEKGWQHQLWPAQNRLLEKASLQKDQKVLDISCGTGLVTFPIAKAVGGKGEVTGIDLSEGMIDKAAEEAKRRGFSNIIFQHMDAEELDLPDESFDVAINSLGLMYYPDPGKAIREMYRVVKPEGRATALVWGRRKKCGWTDIFPIVDRRVESDVCPLFFQLGTGETLKKVFENAGFTDIDSDRFDMKLHFDSDKQAVIAAFLGGAVALAYRKFDEQTKEDAHEEYLESIDSYRNETGYDIPGEFVIVSGKKFG</sequence>
<keyword evidence="1" id="KW-0474">Menaquinone biosynthesis</keyword>
<evidence type="ECO:0000313" key="6">
    <source>
        <dbReference type="EMBL" id="MCW9711304.1"/>
    </source>
</evidence>
<keyword evidence="4" id="KW-0949">S-adenosyl-L-methionine</keyword>
<dbReference type="EC" id="2.1.1.-" evidence="6"/>
<name>A0ABT3PTX8_9BACT</name>
<dbReference type="InterPro" id="IPR025714">
    <property type="entry name" value="Methyltranfer_dom"/>
</dbReference>
<proteinExistence type="predicted"/>
<dbReference type="Pfam" id="PF13847">
    <property type="entry name" value="Methyltransf_31"/>
    <property type="match status" value="1"/>
</dbReference>
<keyword evidence="2 6" id="KW-0489">Methyltransferase</keyword>
<dbReference type="PANTHER" id="PTHR43591">
    <property type="entry name" value="METHYLTRANSFERASE"/>
    <property type="match status" value="1"/>
</dbReference>
<keyword evidence="3 6" id="KW-0808">Transferase</keyword>
<dbReference type="Proteomes" id="UP001207337">
    <property type="component" value="Unassembled WGS sequence"/>
</dbReference>
<comment type="caution">
    <text evidence="6">The sequence shown here is derived from an EMBL/GenBank/DDBJ whole genome shotgun (WGS) entry which is preliminary data.</text>
</comment>
<accession>A0ABT3PTX8</accession>
<organism evidence="6 7">
    <name type="scientific">Fodinibius salicampi</name>
    <dbReference type="NCBI Taxonomy" id="1920655"/>
    <lineage>
        <taxon>Bacteria</taxon>
        <taxon>Pseudomonadati</taxon>
        <taxon>Balneolota</taxon>
        <taxon>Balneolia</taxon>
        <taxon>Balneolales</taxon>
        <taxon>Balneolaceae</taxon>
        <taxon>Fodinibius</taxon>
    </lineage>
</organism>
<keyword evidence="7" id="KW-1185">Reference proteome</keyword>
<protein>
    <submittedName>
        <fullName evidence="6">Class I SAM-dependent methyltransferase</fullName>
        <ecNumber evidence="6">2.1.1.-</ecNumber>
    </submittedName>
</protein>
<dbReference type="InterPro" id="IPR029063">
    <property type="entry name" value="SAM-dependent_MTases_sf"/>
</dbReference>
<evidence type="ECO:0000313" key="7">
    <source>
        <dbReference type="Proteomes" id="UP001207337"/>
    </source>
</evidence>
<evidence type="ECO:0000256" key="2">
    <source>
        <dbReference type="ARBA" id="ARBA00022603"/>
    </source>
</evidence>
<gene>
    <name evidence="6" type="ORF">LQ318_00170</name>
</gene>
<dbReference type="CDD" id="cd02440">
    <property type="entry name" value="AdoMet_MTases"/>
    <property type="match status" value="1"/>
</dbReference>
<dbReference type="GO" id="GO:0032259">
    <property type="term" value="P:methylation"/>
    <property type="evidence" value="ECO:0007669"/>
    <property type="project" value="UniProtKB-KW"/>
</dbReference>
<dbReference type="RefSeq" id="WP_265786407.1">
    <property type="nucleotide sequence ID" value="NZ_BAABRS010000001.1"/>
</dbReference>
<dbReference type="EMBL" id="JAJNDC010000001">
    <property type="protein sequence ID" value="MCW9711304.1"/>
    <property type="molecule type" value="Genomic_DNA"/>
</dbReference>
<dbReference type="GO" id="GO:0008168">
    <property type="term" value="F:methyltransferase activity"/>
    <property type="evidence" value="ECO:0007669"/>
    <property type="project" value="UniProtKB-KW"/>
</dbReference>
<dbReference type="SUPFAM" id="SSF53335">
    <property type="entry name" value="S-adenosyl-L-methionine-dependent methyltransferases"/>
    <property type="match status" value="1"/>
</dbReference>
<evidence type="ECO:0000256" key="3">
    <source>
        <dbReference type="ARBA" id="ARBA00022679"/>
    </source>
</evidence>
<evidence type="ECO:0000256" key="4">
    <source>
        <dbReference type="ARBA" id="ARBA00022691"/>
    </source>
</evidence>
<dbReference type="PROSITE" id="PS51608">
    <property type="entry name" value="SAM_MT_UBIE"/>
    <property type="match status" value="1"/>
</dbReference>
<feature type="domain" description="Methyltransferase" evidence="5">
    <location>
        <begin position="43"/>
        <end position="146"/>
    </location>
</feature>